<dbReference type="Proteomes" id="UP001314796">
    <property type="component" value="Unassembled WGS sequence"/>
</dbReference>
<sequence>MDLRVKNLCKDYIKNKRKINVIKNFNYHFKSGKIYLVKGESGKGKTTLLTLLALLQNETSGSIYFDDKQVNALNNEVKCQIRREKIGVIYQDFNLLDRLTVLENIILLDVCEKRKSKQEAISDAEKILEMLNLSHRANHYPFELSGGEQQRVGVARAVVKNPSILIGDEPVSNLDAENSKKIVDFIKHYCRDNNKLCIVTSHDESFDQYADEIIYL</sequence>
<evidence type="ECO:0000256" key="2">
    <source>
        <dbReference type="ARBA" id="ARBA00022840"/>
    </source>
</evidence>
<dbReference type="SUPFAM" id="SSF52540">
    <property type="entry name" value="P-loop containing nucleoside triphosphate hydrolases"/>
    <property type="match status" value="1"/>
</dbReference>
<dbReference type="InterPro" id="IPR015854">
    <property type="entry name" value="ABC_transpr_LolD-like"/>
</dbReference>
<feature type="domain" description="ABC transporter" evidence="3">
    <location>
        <begin position="3"/>
        <end position="216"/>
    </location>
</feature>
<dbReference type="InterPro" id="IPR003593">
    <property type="entry name" value="AAA+_ATPase"/>
</dbReference>
<accession>A0ABS2NM07</accession>
<dbReference type="RefSeq" id="WP_204400231.1">
    <property type="nucleotide sequence ID" value="NZ_JAFBEE010000002.1"/>
</dbReference>
<name>A0ABS2NM07_9FIRM</name>
<dbReference type="SMART" id="SM00382">
    <property type="entry name" value="AAA"/>
    <property type="match status" value="1"/>
</dbReference>
<dbReference type="PROSITE" id="PS50893">
    <property type="entry name" value="ABC_TRANSPORTER_2"/>
    <property type="match status" value="1"/>
</dbReference>
<evidence type="ECO:0000256" key="1">
    <source>
        <dbReference type="ARBA" id="ARBA00022741"/>
    </source>
</evidence>
<dbReference type="InterPro" id="IPR027417">
    <property type="entry name" value="P-loop_NTPase"/>
</dbReference>
<evidence type="ECO:0000259" key="3">
    <source>
        <dbReference type="PROSITE" id="PS50893"/>
    </source>
</evidence>
<gene>
    <name evidence="4" type="ORF">JOC73_000456</name>
</gene>
<dbReference type="EMBL" id="JAFBEE010000002">
    <property type="protein sequence ID" value="MBM7613947.1"/>
    <property type="molecule type" value="Genomic_DNA"/>
</dbReference>
<proteinExistence type="predicted"/>
<dbReference type="PANTHER" id="PTHR24220">
    <property type="entry name" value="IMPORT ATP-BINDING PROTEIN"/>
    <property type="match status" value="1"/>
</dbReference>
<protein>
    <submittedName>
        <fullName evidence="4">ABC-type lipoprotein export system ATPase subunit</fullName>
    </submittedName>
</protein>
<evidence type="ECO:0000313" key="5">
    <source>
        <dbReference type="Proteomes" id="UP001314796"/>
    </source>
</evidence>
<keyword evidence="2" id="KW-0067">ATP-binding</keyword>
<dbReference type="InterPro" id="IPR017871">
    <property type="entry name" value="ABC_transporter-like_CS"/>
</dbReference>
<keyword evidence="4" id="KW-0449">Lipoprotein</keyword>
<dbReference type="Gene3D" id="3.40.50.300">
    <property type="entry name" value="P-loop containing nucleotide triphosphate hydrolases"/>
    <property type="match status" value="1"/>
</dbReference>
<dbReference type="InterPro" id="IPR003439">
    <property type="entry name" value="ABC_transporter-like_ATP-bd"/>
</dbReference>
<reference evidence="4 5" key="1">
    <citation type="submission" date="2021-01" db="EMBL/GenBank/DDBJ databases">
        <title>Genomic Encyclopedia of Type Strains, Phase IV (KMG-IV): sequencing the most valuable type-strain genomes for metagenomic binning, comparative biology and taxonomic classification.</title>
        <authorList>
            <person name="Goeker M."/>
        </authorList>
    </citation>
    <scope>NUCLEOTIDE SEQUENCE [LARGE SCALE GENOMIC DNA]</scope>
    <source>
        <strain evidence="4 5">DSM 25890</strain>
    </source>
</reference>
<keyword evidence="1" id="KW-0547">Nucleotide-binding</keyword>
<evidence type="ECO:0000313" key="4">
    <source>
        <dbReference type="EMBL" id="MBM7613947.1"/>
    </source>
</evidence>
<comment type="caution">
    <text evidence="4">The sequence shown here is derived from an EMBL/GenBank/DDBJ whole genome shotgun (WGS) entry which is preliminary data.</text>
</comment>
<organism evidence="4 5">
    <name type="scientific">Alkaliphilus hydrothermalis</name>
    <dbReference type="NCBI Taxonomy" id="1482730"/>
    <lineage>
        <taxon>Bacteria</taxon>
        <taxon>Bacillati</taxon>
        <taxon>Bacillota</taxon>
        <taxon>Clostridia</taxon>
        <taxon>Peptostreptococcales</taxon>
        <taxon>Natronincolaceae</taxon>
        <taxon>Alkaliphilus</taxon>
    </lineage>
</organism>
<dbReference type="Pfam" id="PF00005">
    <property type="entry name" value="ABC_tran"/>
    <property type="match status" value="1"/>
</dbReference>
<dbReference type="PROSITE" id="PS00211">
    <property type="entry name" value="ABC_TRANSPORTER_1"/>
    <property type="match status" value="1"/>
</dbReference>
<keyword evidence="5" id="KW-1185">Reference proteome</keyword>